<gene>
    <name evidence="2" type="ORF">SNEC2469_LOCUS35268</name>
</gene>
<feature type="compositionally biased region" description="Basic and acidic residues" evidence="1">
    <location>
        <begin position="671"/>
        <end position="692"/>
    </location>
</feature>
<reference evidence="2" key="1">
    <citation type="submission" date="2021-02" db="EMBL/GenBank/DDBJ databases">
        <authorList>
            <person name="Dougan E. K."/>
            <person name="Rhodes N."/>
            <person name="Thang M."/>
            <person name="Chan C."/>
        </authorList>
    </citation>
    <scope>NUCLEOTIDE SEQUENCE</scope>
</reference>
<evidence type="ECO:0000313" key="3">
    <source>
        <dbReference type="Proteomes" id="UP000601435"/>
    </source>
</evidence>
<keyword evidence="3" id="KW-1185">Reference proteome</keyword>
<proteinExistence type="predicted"/>
<dbReference type="Proteomes" id="UP000601435">
    <property type="component" value="Unassembled WGS sequence"/>
</dbReference>
<organism evidence="2 3">
    <name type="scientific">Symbiodinium necroappetens</name>
    <dbReference type="NCBI Taxonomy" id="1628268"/>
    <lineage>
        <taxon>Eukaryota</taxon>
        <taxon>Sar</taxon>
        <taxon>Alveolata</taxon>
        <taxon>Dinophyceae</taxon>
        <taxon>Suessiales</taxon>
        <taxon>Symbiodiniaceae</taxon>
        <taxon>Symbiodinium</taxon>
    </lineage>
</organism>
<evidence type="ECO:0000256" key="1">
    <source>
        <dbReference type="SAM" id="MobiDB-lite"/>
    </source>
</evidence>
<evidence type="ECO:0000313" key="2">
    <source>
        <dbReference type="EMBL" id="CAE7944151.1"/>
    </source>
</evidence>
<feature type="region of interest" description="Disordered" evidence="1">
    <location>
        <begin position="671"/>
        <end position="706"/>
    </location>
</feature>
<accession>A0A813CH58</accession>
<name>A0A813CH58_9DINO</name>
<comment type="caution">
    <text evidence="2">The sequence shown here is derived from an EMBL/GenBank/DDBJ whole genome shotgun (WGS) entry which is preliminary data.</text>
</comment>
<sequence>MQVEGDHLCRRFAKIHPSEYPILSAEVVKELDLEVLEDASESVQGMTWLQSKEDQSGTFCVGCSVCAEMLAMGDKDIVANFGIRHVTGLKPKRLKQHQESAAHVAAVKRLLRPDEKVGQPLVRENTSPAAADFEAILAHLRKGGSMRQGIPGIAHFAKAKCMMFLLAESTKRLYRSWIRSSTTINLLRDERHARLLVRFRCADYRGVRGIGVLGQARVVQGTATNITEATMAVFREFCTTNHGAPELKDAGQVQFDATLFEHLRDTVHSLTVDAAGNEVAAGECMRSAKSECSRKSSQSAVRTTFGHMRAAKHRFESLGSPLSRLCLDWEACIGLLVRLLQERPAEPAGVYASATLEALDEEMMLQCALLADACDECIVLIRFFDAAEVDNAKIAQEVQRFCKRITQLFEEQLVWTTEGYTKQTLKFLEDTHHFLVRGSVLRSVGGPRAVTRRMKTVVLERMLAWTALAREVVAAEHPHFEVVSSFSCFDLRELGTLLQTVGNGSFPAALTQPLERLASTFHVDPVMLCAQFCDHGAVAAQRFKDTGCGNLEAWQHALQVTSSTSARSRHPACQLEVVLAEYAAMTSSDSIIERDFSRVKRILSDQQLHAGPGVESDTVLLAVADPEHDREVIQQARMLWSELYASSRKRQRPRFDRGVARPLKKLCRAEDVEEKPTETEFRKRRRADKDAEQAPEDSIVPADPANAWTSKHDKEVAFNKEKGLSRLFDALRSNTVRVSELPESLLEMAIAHFDKIEKNMQARERAESARSRAVARICPSEASLEGLSVWVPDELRSVLLDDAIERRGWDVTQELHTAKVLILRDLANLCDLHAVAAALNGAWVVTPHMTIMNQGTCLKLKPGIRTKRSIFMTDDFQAAHAPLAALLTAMQCRTLQLISSIDDFAAAKQLATNRGCPASVIALIHGSERDVFQGIAHCFETEQFREFIWRLDAASSCPGL</sequence>
<dbReference type="EMBL" id="CAJNJA010101240">
    <property type="protein sequence ID" value="CAE7944151.1"/>
    <property type="molecule type" value="Genomic_DNA"/>
</dbReference>
<dbReference type="OrthoDB" id="419230at2759"/>
<protein>
    <submittedName>
        <fullName evidence="2">Uncharacterized protein</fullName>
    </submittedName>
</protein>
<dbReference type="AlphaFoldDB" id="A0A813CH58"/>